<keyword evidence="5" id="KW-1185">Reference proteome</keyword>
<sequence length="401" mass="45814">MNISTPPTLRSPSKATPSSHLCPTSTSKLLRIILSIGAVGLLLINQNYQGYDNLDNTSSLRDGAATVTSKDDDDANKDRQLRKPQQTAVEEEPQLDFAVVGFEKTGTTFLLEVFGNHPEITMPVKHSPDAAKICVRKEEGKETLKRWIQHQQQQEERQLVEEATSNSMKYGVKCSEMIRKPLGIENWADVSSANLIVGVRHPVEWFQSNYNYRVMLHHKDKLTSNIPSPHKLTDHHNCWHGVSTIAAQFDKYLQQLGKTPLDRNELSNLLDTLPTSDVRINHNPLKVFIYTIEQLEDTNTTRRTHFERDLQHFMGLTSPFDDFSSQAKSNVNKVTYPEYIDLCQPEFDSLRKSLVKEGKKSSEWIVNRFVMAEDVVVSDVEYFREKLRAWGEDPCSVVREQ</sequence>
<feature type="region of interest" description="Disordered" evidence="3">
    <location>
        <begin position="1"/>
        <end position="21"/>
    </location>
</feature>
<evidence type="ECO:0000256" key="3">
    <source>
        <dbReference type="SAM" id="MobiDB-lite"/>
    </source>
</evidence>
<dbReference type="InterPro" id="IPR050838">
    <property type="entry name" value="Ketopantoate_reductase"/>
</dbReference>
<dbReference type="EMBL" id="JATAAI010000017">
    <property type="protein sequence ID" value="KAK1739922.1"/>
    <property type="molecule type" value="Genomic_DNA"/>
</dbReference>
<comment type="caution">
    <text evidence="4">The sequence shown here is derived from an EMBL/GenBank/DDBJ whole genome shotgun (WGS) entry which is preliminary data.</text>
</comment>
<protein>
    <recommendedName>
        <fullName evidence="6">Sulfotransferase domain-containing protein</fullName>
    </recommendedName>
</protein>
<evidence type="ECO:0000313" key="5">
    <source>
        <dbReference type="Proteomes" id="UP001224775"/>
    </source>
</evidence>
<accession>A0AAD8Y5L6</accession>
<gene>
    <name evidence="4" type="ORF">QTG54_009681</name>
</gene>
<feature type="region of interest" description="Disordered" evidence="3">
    <location>
        <begin position="54"/>
        <end position="90"/>
    </location>
</feature>
<reference evidence="4" key="1">
    <citation type="submission" date="2023-06" db="EMBL/GenBank/DDBJ databases">
        <title>Survivors Of The Sea: Transcriptome response of Skeletonema marinoi to long-term dormancy.</title>
        <authorList>
            <person name="Pinder M.I.M."/>
            <person name="Kourtchenko O."/>
            <person name="Robertson E.K."/>
            <person name="Larsson T."/>
            <person name="Maumus F."/>
            <person name="Osuna-Cruz C.M."/>
            <person name="Vancaester E."/>
            <person name="Stenow R."/>
            <person name="Vandepoele K."/>
            <person name="Ploug H."/>
            <person name="Bruchert V."/>
            <person name="Godhe A."/>
            <person name="Topel M."/>
        </authorList>
    </citation>
    <scope>NUCLEOTIDE SEQUENCE</scope>
    <source>
        <strain evidence="4">R05AC</strain>
    </source>
</reference>
<evidence type="ECO:0000256" key="1">
    <source>
        <dbReference type="ARBA" id="ARBA00022857"/>
    </source>
</evidence>
<dbReference type="Gene3D" id="3.40.50.300">
    <property type="entry name" value="P-loop containing nucleotide triphosphate hydrolases"/>
    <property type="match status" value="1"/>
</dbReference>
<evidence type="ECO:0008006" key="6">
    <source>
        <dbReference type="Google" id="ProtNLM"/>
    </source>
</evidence>
<name>A0AAD8Y5L6_9STRA</name>
<dbReference type="PANTHER" id="PTHR43765">
    <property type="entry name" value="2-DEHYDROPANTOATE 2-REDUCTASE-RELATED"/>
    <property type="match status" value="1"/>
</dbReference>
<dbReference type="GO" id="GO:0008677">
    <property type="term" value="F:2-dehydropantoate 2-reductase activity"/>
    <property type="evidence" value="ECO:0007669"/>
    <property type="project" value="TreeGrafter"/>
</dbReference>
<proteinExistence type="predicted"/>
<dbReference type="SUPFAM" id="SSF52540">
    <property type="entry name" value="P-loop containing nucleoside triphosphate hydrolases"/>
    <property type="match status" value="1"/>
</dbReference>
<organism evidence="4 5">
    <name type="scientific">Skeletonema marinoi</name>
    <dbReference type="NCBI Taxonomy" id="267567"/>
    <lineage>
        <taxon>Eukaryota</taxon>
        <taxon>Sar</taxon>
        <taxon>Stramenopiles</taxon>
        <taxon>Ochrophyta</taxon>
        <taxon>Bacillariophyta</taxon>
        <taxon>Coscinodiscophyceae</taxon>
        <taxon>Thalassiosirophycidae</taxon>
        <taxon>Thalassiosirales</taxon>
        <taxon>Skeletonemataceae</taxon>
        <taxon>Skeletonema</taxon>
        <taxon>Skeletonema marinoi-dohrnii complex</taxon>
    </lineage>
</organism>
<dbReference type="AlphaFoldDB" id="A0AAD8Y5L6"/>
<keyword evidence="2" id="KW-0560">Oxidoreductase</keyword>
<dbReference type="GO" id="GO:0050661">
    <property type="term" value="F:NADP binding"/>
    <property type="evidence" value="ECO:0007669"/>
    <property type="project" value="TreeGrafter"/>
</dbReference>
<evidence type="ECO:0000256" key="2">
    <source>
        <dbReference type="ARBA" id="ARBA00023002"/>
    </source>
</evidence>
<dbReference type="Proteomes" id="UP001224775">
    <property type="component" value="Unassembled WGS sequence"/>
</dbReference>
<dbReference type="PANTHER" id="PTHR43765:SF2">
    <property type="entry name" value="2-DEHYDROPANTOATE 2-REDUCTASE"/>
    <property type="match status" value="1"/>
</dbReference>
<dbReference type="GO" id="GO:0005737">
    <property type="term" value="C:cytoplasm"/>
    <property type="evidence" value="ECO:0007669"/>
    <property type="project" value="TreeGrafter"/>
</dbReference>
<keyword evidence="1" id="KW-0521">NADP</keyword>
<evidence type="ECO:0000313" key="4">
    <source>
        <dbReference type="EMBL" id="KAK1739922.1"/>
    </source>
</evidence>
<dbReference type="InterPro" id="IPR027417">
    <property type="entry name" value="P-loop_NTPase"/>
</dbReference>